<evidence type="ECO:0000313" key="1">
    <source>
        <dbReference type="EMBL" id="NBG64664.1"/>
    </source>
</evidence>
<accession>A0A6N9NFV3</accession>
<gene>
    <name evidence="1" type="ORF">GQN54_00955</name>
</gene>
<sequence>MDFLSIVDKKSSQIAEHLEQQEPNIKSRMLIKETSFATFERYDLLNCNRNFCNYPEVALTLTTHSK</sequence>
<proteinExistence type="predicted"/>
<evidence type="ECO:0000313" key="2">
    <source>
        <dbReference type="Proteomes" id="UP000470771"/>
    </source>
</evidence>
<name>A0A6N9NFV3_9FLAO</name>
<dbReference type="RefSeq" id="WP_160631058.1">
    <property type="nucleotide sequence ID" value="NZ_WWNE01000003.1"/>
</dbReference>
<dbReference type="EMBL" id="WWNE01000003">
    <property type="protein sequence ID" value="NBG64664.1"/>
    <property type="molecule type" value="Genomic_DNA"/>
</dbReference>
<keyword evidence="2" id="KW-1185">Reference proteome</keyword>
<organism evidence="1 2">
    <name type="scientific">Acidiluteibacter ferrifornacis</name>
    <dbReference type="NCBI Taxonomy" id="2692424"/>
    <lineage>
        <taxon>Bacteria</taxon>
        <taxon>Pseudomonadati</taxon>
        <taxon>Bacteroidota</taxon>
        <taxon>Flavobacteriia</taxon>
        <taxon>Flavobacteriales</taxon>
        <taxon>Cryomorphaceae</taxon>
        <taxon>Acidiluteibacter</taxon>
    </lineage>
</organism>
<dbReference type="AlphaFoldDB" id="A0A6N9NFV3"/>
<dbReference type="Proteomes" id="UP000470771">
    <property type="component" value="Unassembled WGS sequence"/>
</dbReference>
<protein>
    <submittedName>
        <fullName evidence="1">Uncharacterized protein</fullName>
    </submittedName>
</protein>
<comment type="caution">
    <text evidence="1">The sequence shown here is derived from an EMBL/GenBank/DDBJ whole genome shotgun (WGS) entry which is preliminary data.</text>
</comment>
<reference evidence="1 2" key="1">
    <citation type="submission" date="2019-12" db="EMBL/GenBank/DDBJ databases">
        <authorList>
            <person name="Zhao J."/>
        </authorList>
    </citation>
    <scope>NUCLEOTIDE SEQUENCE [LARGE SCALE GENOMIC DNA]</scope>
    <source>
        <strain evidence="1 2">S-15</strain>
    </source>
</reference>